<name>A0A2P8GBL1_9BACT</name>
<sequence length="1351" mass="151865">MGIGTITPRQHKTRRNRLFFVAIDKYDHWTPLQYPVSDCQRFFTVLKDFYGFSDENFVIQPLFDDNAKTDIVFDEICYLADKDENGELRIRPDENLIIYFSGHGHFDKNKEGYWVPSDAPVLSERPSDLKKLISVSEVIRILSNIKAHHIVLIVDACFSEAFATMEIDVAQQSQSAEAEEVPSRWVLTAGRNGVVPDKSPFADALIDILHANADDSMSINWLGAQITKQVRDHGFAIEPLCKSLVNQKYKLGEFFFHRTAKVVDPATPFDNANLQNTLRAGSKAQFERLQKGRYKYLNIESILVSEINLGKYLDVQVRTDTQVASLELAVNALWENRKTQALLVGDGGMGKTVSLLLLWRDLLFEENGPVPVFIPLNEYNSASEAERGDFVARYICKNLLNIPEPPAETTNALWKLFETPREGKPSIILLLDGLNEVTVPKGRLMATVNDLAARAGGTQMVISSRNKQIDKLDLASENAALMQILPLTQETVIAYLKEKGQEIPANKDLLGLFANPMMLTLYSGANNIALRFKDDDRFHFKKVTTYGELLWNFNEAQLAQLTDANDEADIRYQNFLLRVLVPYIAYRMEDKGKYAITIRKLSDPTFNFKTLLDEAFAELDTEELTELYPEFEGKRRELGLGVLTGLDEKEQRSGKVKQFLVERLRVLVMEGDDLRFLHQNFRDFFAVCHIRNMTEAAMVRRVLPDVFFRNYIPVYLRRLLGEIEGEHQSVPAWSAAKGRLELVEKENLLSRLMDLCRTDSGITAGDAERAFVIRNVMTIWLDLRQSLAGANLTCLDLRQIQFNGLPLTRHQGNAYLPARFEGSILDGDSFLFKGHYGQINQVHYSNDGKKLLTASDDGAIKEWLTATGKLLQTFSGHTDKVVSARYSADGQKVVSASYDTFVKEWSVSTGTELASYEHLHSKVNNAVYSPDGAKILTCADDKLLREWSIATRECTATYTGHTKNVSAVCYSPKGDKILSASADATVREWSVKTGECLRILKGHTEKVNSVCYHPDGLQVLSASDDRSIIEWAAESETPSRFFKGHTDQVYHAVYSADGERILSTSKDKTMREWSVKTGLESRSYPGHTDKVNFACYSPDKPRAVSASDDKSIREWSLETGAQLFAISGQSDWVVNKCVVSPDSQKLLTVNYDRTFSEIHMASGIALQAFRGHEKWLHRARYSSDGAKIISTSDDLTIREWLVSTGECIRIYKGHSLGVEDAVYNADGTQIFSRDFGHNFRIWSVISGECLEVVDDEAKKKQLLSDMQLLVSEAAKPFSIKCRYSEITVKDAASKPLLSFVNVSGLLVQGCDFRNVDPASNFSEAVRKNLRSYGAIFSDEGEAAWKRAISAG</sequence>
<dbReference type="RefSeq" id="WP_106594704.1">
    <property type="nucleotide sequence ID" value="NZ_PYAS01000003.1"/>
</dbReference>
<feature type="repeat" description="WD" evidence="3">
    <location>
        <begin position="832"/>
        <end position="873"/>
    </location>
</feature>
<reference evidence="6 7" key="1">
    <citation type="submission" date="2018-03" db="EMBL/GenBank/DDBJ databases">
        <title>Genomic Encyclopedia of Archaeal and Bacterial Type Strains, Phase II (KMG-II): from individual species to whole genera.</title>
        <authorList>
            <person name="Goeker M."/>
        </authorList>
    </citation>
    <scope>NUCLEOTIDE SEQUENCE [LARGE SCALE GENOMIC DNA]</scope>
    <source>
        <strain evidence="6 7">DSM 29057</strain>
    </source>
</reference>
<feature type="repeat" description="WD" evidence="3">
    <location>
        <begin position="1084"/>
        <end position="1125"/>
    </location>
</feature>
<dbReference type="InterPro" id="IPR011600">
    <property type="entry name" value="Pept_C14_caspase"/>
</dbReference>
<dbReference type="SUPFAM" id="SSF50978">
    <property type="entry name" value="WD40 repeat-like"/>
    <property type="match status" value="2"/>
</dbReference>
<dbReference type="Gene3D" id="2.130.10.10">
    <property type="entry name" value="YVTN repeat-like/Quinoprotein amine dehydrogenase"/>
    <property type="match status" value="3"/>
</dbReference>
<proteinExistence type="predicted"/>
<evidence type="ECO:0000256" key="1">
    <source>
        <dbReference type="ARBA" id="ARBA00022574"/>
    </source>
</evidence>
<evidence type="ECO:0000259" key="4">
    <source>
        <dbReference type="Pfam" id="PF00656"/>
    </source>
</evidence>
<organism evidence="6 7">
    <name type="scientific">Dyadobacter jiangsuensis</name>
    <dbReference type="NCBI Taxonomy" id="1591085"/>
    <lineage>
        <taxon>Bacteria</taxon>
        <taxon>Pseudomonadati</taxon>
        <taxon>Bacteroidota</taxon>
        <taxon>Cytophagia</taxon>
        <taxon>Cytophagales</taxon>
        <taxon>Spirosomataceae</taxon>
        <taxon>Dyadobacter</taxon>
    </lineage>
</organism>
<dbReference type="InterPro" id="IPR015943">
    <property type="entry name" value="WD40/YVTN_repeat-like_dom_sf"/>
</dbReference>
<feature type="repeat" description="WD" evidence="3">
    <location>
        <begin position="916"/>
        <end position="957"/>
    </location>
</feature>
<dbReference type="PANTHER" id="PTHR44019:SF8">
    <property type="entry name" value="POC1 CENTRIOLAR PROTEIN HOMOLOG"/>
    <property type="match status" value="1"/>
</dbReference>
<dbReference type="PROSITE" id="PS50294">
    <property type="entry name" value="WD_REPEATS_REGION"/>
    <property type="match status" value="6"/>
</dbReference>
<dbReference type="Gene3D" id="3.40.50.300">
    <property type="entry name" value="P-loop containing nucleotide triphosphate hydrolases"/>
    <property type="match status" value="1"/>
</dbReference>
<dbReference type="CDD" id="cd00200">
    <property type="entry name" value="WD40"/>
    <property type="match status" value="1"/>
</dbReference>
<dbReference type="Pfam" id="PF05729">
    <property type="entry name" value="NACHT"/>
    <property type="match status" value="1"/>
</dbReference>
<dbReference type="SMART" id="SM00320">
    <property type="entry name" value="WD40"/>
    <property type="match status" value="10"/>
</dbReference>
<evidence type="ECO:0000313" key="6">
    <source>
        <dbReference type="EMBL" id="PSL31360.1"/>
    </source>
</evidence>
<feature type="domain" description="Peptidase C14 caspase" evidence="4">
    <location>
        <begin position="20"/>
        <end position="256"/>
    </location>
</feature>
<dbReference type="GO" id="GO:0006508">
    <property type="term" value="P:proteolysis"/>
    <property type="evidence" value="ECO:0007669"/>
    <property type="project" value="InterPro"/>
</dbReference>
<feature type="repeat" description="WD" evidence="3">
    <location>
        <begin position="958"/>
        <end position="999"/>
    </location>
</feature>
<dbReference type="InterPro" id="IPR036322">
    <property type="entry name" value="WD40_repeat_dom_sf"/>
</dbReference>
<keyword evidence="1 3" id="KW-0853">WD repeat</keyword>
<feature type="repeat" description="WD" evidence="3">
    <location>
        <begin position="1042"/>
        <end position="1083"/>
    </location>
</feature>
<dbReference type="Pfam" id="PF00400">
    <property type="entry name" value="WD40"/>
    <property type="match status" value="8"/>
</dbReference>
<dbReference type="InterPro" id="IPR007111">
    <property type="entry name" value="NACHT_NTPase"/>
</dbReference>
<dbReference type="GO" id="GO:0004197">
    <property type="term" value="F:cysteine-type endopeptidase activity"/>
    <property type="evidence" value="ECO:0007669"/>
    <property type="project" value="InterPro"/>
</dbReference>
<dbReference type="PANTHER" id="PTHR44019">
    <property type="entry name" value="WD REPEAT-CONTAINING PROTEIN 55"/>
    <property type="match status" value="1"/>
</dbReference>
<dbReference type="EMBL" id="PYAS01000003">
    <property type="protein sequence ID" value="PSL31360.1"/>
    <property type="molecule type" value="Genomic_DNA"/>
</dbReference>
<evidence type="ECO:0000256" key="3">
    <source>
        <dbReference type="PROSITE-ProRule" id="PRU00221"/>
    </source>
</evidence>
<evidence type="ECO:0000256" key="2">
    <source>
        <dbReference type="ARBA" id="ARBA00022737"/>
    </source>
</evidence>
<feature type="repeat" description="WD" evidence="3">
    <location>
        <begin position="1169"/>
        <end position="1210"/>
    </location>
</feature>
<dbReference type="InterPro" id="IPR027417">
    <property type="entry name" value="P-loop_NTPase"/>
</dbReference>
<comment type="caution">
    <text evidence="6">The sequence shown here is derived from an EMBL/GenBank/DDBJ whole genome shotgun (WGS) entry which is preliminary data.</text>
</comment>
<dbReference type="OrthoDB" id="1492850at2"/>
<dbReference type="InterPro" id="IPR050505">
    <property type="entry name" value="WDR55/POC1"/>
</dbReference>
<evidence type="ECO:0000313" key="7">
    <source>
        <dbReference type="Proteomes" id="UP000241964"/>
    </source>
</evidence>
<evidence type="ECO:0000259" key="5">
    <source>
        <dbReference type="Pfam" id="PF05729"/>
    </source>
</evidence>
<feature type="repeat" description="WD" evidence="3">
    <location>
        <begin position="1000"/>
        <end position="1041"/>
    </location>
</feature>
<keyword evidence="2" id="KW-0677">Repeat</keyword>
<protein>
    <submittedName>
        <fullName evidence="6">WD40 repeat protein</fullName>
    </submittedName>
</protein>
<dbReference type="Proteomes" id="UP000241964">
    <property type="component" value="Unassembled WGS sequence"/>
</dbReference>
<feature type="domain" description="NACHT" evidence="5">
    <location>
        <begin position="342"/>
        <end position="498"/>
    </location>
</feature>
<keyword evidence="7" id="KW-1185">Reference proteome</keyword>
<feature type="repeat" description="WD" evidence="3">
    <location>
        <begin position="874"/>
        <end position="915"/>
    </location>
</feature>
<dbReference type="Gene3D" id="3.40.50.1460">
    <property type="match status" value="1"/>
</dbReference>
<gene>
    <name evidence="6" type="ORF">CLV60_103226</name>
</gene>
<dbReference type="Pfam" id="PF00656">
    <property type="entry name" value="Peptidase_C14"/>
    <property type="match status" value="1"/>
</dbReference>
<dbReference type="InterPro" id="IPR001680">
    <property type="entry name" value="WD40_rpt"/>
</dbReference>
<accession>A0A2P8GBL1</accession>
<dbReference type="PROSITE" id="PS50082">
    <property type="entry name" value="WD_REPEATS_2"/>
    <property type="match status" value="8"/>
</dbReference>